<evidence type="ECO:0000313" key="1">
    <source>
        <dbReference type="EMBL" id="KAF6738871.1"/>
    </source>
</evidence>
<proteinExistence type="predicted"/>
<comment type="caution">
    <text evidence="1">The sequence shown here is derived from an EMBL/GenBank/DDBJ whole genome shotgun (WGS) entry which is preliminary data.</text>
</comment>
<sequence>MPVRKHFFELHHSLCKLISKSVSASLEEDLKNWLFQMGVAEPPCRTDKVKKVSSLLGVKAREVWINEEIKSTLGNVLDRLQEYTSQERCPFPHVMRTGAVFLPMLVMKELLFPMVQGSFIDQVLQEHKVELRPTTLSEEKILIQLHKRACSSKLRRLMSLKHLPHVYTDVVNLLYYTYVCKCLESPSPDAQKTVQD</sequence>
<organism evidence="1 2">
    <name type="scientific">Oryzias melastigma</name>
    <name type="common">Marine medaka</name>
    <dbReference type="NCBI Taxonomy" id="30732"/>
    <lineage>
        <taxon>Eukaryota</taxon>
        <taxon>Metazoa</taxon>
        <taxon>Chordata</taxon>
        <taxon>Craniata</taxon>
        <taxon>Vertebrata</taxon>
        <taxon>Euteleostomi</taxon>
        <taxon>Actinopterygii</taxon>
        <taxon>Neopterygii</taxon>
        <taxon>Teleostei</taxon>
        <taxon>Neoteleostei</taxon>
        <taxon>Acanthomorphata</taxon>
        <taxon>Ovalentaria</taxon>
        <taxon>Atherinomorphae</taxon>
        <taxon>Beloniformes</taxon>
        <taxon>Adrianichthyidae</taxon>
        <taxon>Oryziinae</taxon>
        <taxon>Oryzias</taxon>
    </lineage>
</organism>
<dbReference type="AlphaFoldDB" id="A0A834FR34"/>
<protein>
    <submittedName>
        <fullName evidence="1">Uncharacterized protein</fullName>
    </submittedName>
</protein>
<evidence type="ECO:0000313" key="2">
    <source>
        <dbReference type="Proteomes" id="UP000646548"/>
    </source>
</evidence>
<accession>A0A834FR34</accession>
<reference evidence="1" key="1">
    <citation type="journal article" name="BMC Genomics">
        <title>Long-read sequencing and de novo genome assembly of marine medaka (Oryzias melastigma).</title>
        <authorList>
            <person name="Liang P."/>
            <person name="Saqib H.S.A."/>
            <person name="Ni X."/>
            <person name="Shen Y."/>
        </authorList>
    </citation>
    <scope>NUCLEOTIDE SEQUENCE</scope>
    <source>
        <strain evidence="1">Bigg-433</strain>
    </source>
</reference>
<dbReference type="Pfam" id="PF17663">
    <property type="entry name" value="DUF5525"/>
    <property type="match status" value="1"/>
</dbReference>
<name>A0A834FR34_ORYME</name>
<dbReference type="PANTHER" id="PTHR28422">
    <property type="entry name" value="SIMILAR TO HUMAN CHROMOSOME 15 OPEN READING FRAME 39"/>
    <property type="match status" value="1"/>
</dbReference>
<dbReference type="Proteomes" id="UP000646548">
    <property type="component" value="Unassembled WGS sequence"/>
</dbReference>
<dbReference type="EMBL" id="WKFB01000018">
    <property type="protein sequence ID" value="KAF6738871.1"/>
    <property type="molecule type" value="Genomic_DNA"/>
</dbReference>
<gene>
    <name evidence="1" type="ORF">FQA47_005849</name>
</gene>
<dbReference type="InterPro" id="IPR037656">
    <property type="entry name" value="DUF5525"/>
</dbReference>
<dbReference type="PANTHER" id="PTHR28422:SF1">
    <property type="entry name" value="SIMILAR TO HUMAN CHROMOSOME 15 OPEN READING FRAME 39"/>
    <property type="match status" value="1"/>
</dbReference>